<reference evidence="7 8" key="1">
    <citation type="submission" date="2023-02" db="EMBL/GenBank/DDBJ databases">
        <title>Gemone sequence of Telluria chitinolytica ACM 3522T.</title>
        <authorList>
            <person name="Frediansyah A."/>
            <person name="Miess H."/>
            <person name="Gross H."/>
        </authorList>
    </citation>
    <scope>NUCLEOTIDE SEQUENCE [LARGE SCALE GENOMIC DNA]</scope>
    <source>
        <strain evidence="7 8">ACM 3522</strain>
    </source>
</reference>
<dbReference type="RefSeq" id="WP_277418387.1">
    <property type="nucleotide sequence ID" value="NZ_CP119083.1"/>
</dbReference>
<evidence type="ECO:0000256" key="1">
    <source>
        <dbReference type="ARBA" id="ARBA00001947"/>
    </source>
</evidence>
<evidence type="ECO:0000259" key="6">
    <source>
        <dbReference type="Pfam" id="PF02900"/>
    </source>
</evidence>
<dbReference type="GO" id="GO:0051213">
    <property type="term" value="F:dioxygenase activity"/>
    <property type="evidence" value="ECO:0007669"/>
    <property type="project" value="UniProtKB-KW"/>
</dbReference>
<dbReference type="PANTHER" id="PTHR30096:SF0">
    <property type="entry name" value="4,5-DOPA DIOXYGENASE EXTRADIOL-LIKE PROTEIN"/>
    <property type="match status" value="1"/>
</dbReference>
<dbReference type="Pfam" id="PF02900">
    <property type="entry name" value="LigB"/>
    <property type="match status" value="1"/>
</dbReference>
<evidence type="ECO:0000256" key="2">
    <source>
        <dbReference type="ARBA" id="ARBA00007581"/>
    </source>
</evidence>
<keyword evidence="7" id="KW-0223">Dioxygenase</keyword>
<dbReference type="SUPFAM" id="SSF53213">
    <property type="entry name" value="LigB-like"/>
    <property type="match status" value="1"/>
</dbReference>
<gene>
    <name evidence="7" type="ORF">PX653_13625</name>
</gene>
<comment type="similarity">
    <text evidence="2">Belongs to the DODA-type extradiol aromatic ring-opening dioxygenase family.</text>
</comment>
<dbReference type="InterPro" id="IPR014436">
    <property type="entry name" value="Extradiol_dOase_DODA"/>
</dbReference>
<sequence length="265" mass="28640">MDLLPTYFLSHGGGPWPWLRDQFGTAYDALDASLRDIPRQIAGKPRAVLAVTAHWEGRDFMISSGARPPMIYDYGGFPPHTYEIRYDAPGAPALAARARALLQAADLPAVLDDARGFDHGTFSALYPVFPQADVPIVQLSLRHGLDPASHLAAGRALAALRKEGVLIVGSGLSYHNLRAFNAAGAAASHAFDRWLRAAMALPPAQRTQALLDWERAPAARQAHPREEHLLPLMVALGAAEEDAATEVYHEEAFFGALAVSSFKFG</sequence>
<evidence type="ECO:0000313" key="7">
    <source>
        <dbReference type="EMBL" id="WEF35739.1"/>
    </source>
</evidence>
<keyword evidence="3" id="KW-0479">Metal-binding</keyword>
<organism evidence="7 8">
    <name type="scientific">Pseudoduganella chitinolytica</name>
    <dbReference type="NCBI Taxonomy" id="34070"/>
    <lineage>
        <taxon>Bacteria</taxon>
        <taxon>Pseudomonadati</taxon>
        <taxon>Pseudomonadota</taxon>
        <taxon>Betaproteobacteria</taxon>
        <taxon>Burkholderiales</taxon>
        <taxon>Oxalobacteraceae</taxon>
        <taxon>Telluria group</taxon>
        <taxon>Pseudoduganella</taxon>
    </lineage>
</organism>
<dbReference type="CDD" id="cd07363">
    <property type="entry name" value="45_DOPA_Dioxygenase"/>
    <property type="match status" value="1"/>
</dbReference>
<dbReference type="PANTHER" id="PTHR30096">
    <property type="entry name" value="4,5-DOPA DIOXYGENASE EXTRADIOL-LIKE PROTEIN"/>
    <property type="match status" value="1"/>
</dbReference>
<evidence type="ECO:0000313" key="8">
    <source>
        <dbReference type="Proteomes" id="UP001216510"/>
    </source>
</evidence>
<comment type="cofactor">
    <cofactor evidence="1">
        <name>Zn(2+)</name>
        <dbReference type="ChEBI" id="CHEBI:29105"/>
    </cofactor>
</comment>
<evidence type="ECO:0000256" key="3">
    <source>
        <dbReference type="ARBA" id="ARBA00022723"/>
    </source>
</evidence>
<keyword evidence="5" id="KW-0560">Oxidoreductase</keyword>
<dbReference type="EMBL" id="CP119083">
    <property type="protein sequence ID" value="WEF35739.1"/>
    <property type="molecule type" value="Genomic_DNA"/>
</dbReference>
<evidence type="ECO:0000256" key="4">
    <source>
        <dbReference type="ARBA" id="ARBA00022833"/>
    </source>
</evidence>
<dbReference type="Gene3D" id="3.40.830.10">
    <property type="entry name" value="LigB-like"/>
    <property type="match status" value="1"/>
</dbReference>
<dbReference type="PIRSF" id="PIRSF006157">
    <property type="entry name" value="Doxgns_DODA"/>
    <property type="match status" value="1"/>
</dbReference>
<evidence type="ECO:0000256" key="5">
    <source>
        <dbReference type="ARBA" id="ARBA00023002"/>
    </source>
</evidence>
<dbReference type="Proteomes" id="UP001216510">
    <property type="component" value="Chromosome"/>
</dbReference>
<accession>A0ABY8BN67</accession>
<name>A0ABY8BN67_9BURK</name>
<keyword evidence="8" id="KW-1185">Reference proteome</keyword>
<dbReference type="InterPro" id="IPR004183">
    <property type="entry name" value="Xdiol_dOase_suB"/>
</dbReference>
<keyword evidence="4" id="KW-0862">Zinc</keyword>
<protein>
    <submittedName>
        <fullName evidence="7">Class III extradiol ring-cleavage dioxygenase</fullName>
    </submittedName>
</protein>
<proteinExistence type="inferred from homology"/>
<feature type="domain" description="Extradiol ring-cleavage dioxygenase class III enzyme subunit B" evidence="6">
    <location>
        <begin position="7"/>
        <end position="251"/>
    </location>
</feature>